<name>A0A397VH31_9GLOM</name>
<accession>A0A397VH31</accession>
<sequence>MASSRNRTQYRIPDNYLIQTSWGRNKSHHMVEYEIEYEQDGPIFIIRFEENAYQYVLESKKFPTTVANDYLQKKCPNTRATISGIHVFGLNIMDVEQEHDRINPMDVEQVSRTFFIHLAKTFNCEVPKFFNSLDHPTLQEIKFNVQDKNYVINYNDNKENRERSLVQFMEIIDWEPISHHAYRKLATIQHELPRAYEISDIGKKINQEMSTKIPIFILNIENIFLELLMLI</sequence>
<evidence type="ECO:0000313" key="2">
    <source>
        <dbReference type="Proteomes" id="UP000266673"/>
    </source>
</evidence>
<keyword evidence="2" id="KW-1185">Reference proteome</keyword>
<dbReference type="STRING" id="44941.A0A397VH31"/>
<dbReference type="EMBL" id="QKWP01000489">
    <property type="protein sequence ID" value="RIB19203.1"/>
    <property type="molecule type" value="Genomic_DNA"/>
</dbReference>
<protein>
    <submittedName>
        <fullName evidence="1">Uncharacterized protein</fullName>
    </submittedName>
</protein>
<dbReference type="AlphaFoldDB" id="A0A397VH31"/>
<reference evidence="1 2" key="1">
    <citation type="submission" date="2018-06" db="EMBL/GenBank/DDBJ databases">
        <title>Comparative genomics reveals the genomic features of Rhizophagus irregularis, R. cerebriforme, R. diaphanum and Gigaspora rosea, and their symbiotic lifestyle signature.</title>
        <authorList>
            <person name="Morin E."/>
            <person name="San Clemente H."/>
            <person name="Chen E.C.H."/>
            <person name="De La Providencia I."/>
            <person name="Hainaut M."/>
            <person name="Kuo A."/>
            <person name="Kohler A."/>
            <person name="Murat C."/>
            <person name="Tang N."/>
            <person name="Roy S."/>
            <person name="Loubradou J."/>
            <person name="Henrissat B."/>
            <person name="Grigoriev I.V."/>
            <person name="Corradi N."/>
            <person name="Roux C."/>
            <person name="Martin F.M."/>
        </authorList>
    </citation>
    <scope>NUCLEOTIDE SEQUENCE [LARGE SCALE GENOMIC DNA]</scope>
    <source>
        <strain evidence="1 2">DAOM 194757</strain>
    </source>
</reference>
<organism evidence="1 2">
    <name type="scientific">Gigaspora rosea</name>
    <dbReference type="NCBI Taxonomy" id="44941"/>
    <lineage>
        <taxon>Eukaryota</taxon>
        <taxon>Fungi</taxon>
        <taxon>Fungi incertae sedis</taxon>
        <taxon>Mucoromycota</taxon>
        <taxon>Glomeromycotina</taxon>
        <taxon>Glomeromycetes</taxon>
        <taxon>Diversisporales</taxon>
        <taxon>Gigasporaceae</taxon>
        <taxon>Gigaspora</taxon>
    </lineage>
</organism>
<dbReference type="Proteomes" id="UP000266673">
    <property type="component" value="Unassembled WGS sequence"/>
</dbReference>
<evidence type="ECO:0000313" key="1">
    <source>
        <dbReference type="EMBL" id="RIB19203.1"/>
    </source>
</evidence>
<gene>
    <name evidence="1" type="ORF">C2G38_2182532</name>
</gene>
<proteinExistence type="predicted"/>
<comment type="caution">
    <text evidence="1">The sequence shown here is derived from an EMBL/GenBank/DDBJ whole genome shotgun (WGS) entry which is preliminary data.</text>
</comment>